<keyword evidence="3" id="KW-1185">Reference proteome</keyword>
<proteinExistence type="predicted"/>
<protein>
    <recommendedName>
        <fullName evidence="4">Replication protein P</fullName>
    </recommendedName>
</protein>
<evidence type="ECO:0000256" key="1">
    <source>
        <dbReference type="SAM" id="MobiDB-lite"/>
    </source>
</evidence>
<accession>A0A0K1XH05</accession>
<dbReference type="STRING" id="1697053.AKN87_01750"/>
<dbReference type="Proteomes" id="UP000063953">
    <property type="component" value="Chromosome"/>
</dbReference>
<evidence type="ECO:0000313" key="2">
    <source>
        <dbReference type="EMBL" id="AKX60665.1"/>
    </source>
</evidence>
<gene>
    <name evidence="2" type="ORF">AKN88_11360</name>
</gene>
<name>A0A0K1XH05_9GAMM</name>
<evidence type="ECO:0008006" key="4">
    <source>
        <dbReference type="Google" id="ProtNLM"/>
    </source>
</evidence>
<reference evidence="2 3" key="1">
    <citation type="journal article" date="2015" name="Genome Announc.">
        <title>Genome Sequences of Oblitimonas alkaliphila gen. nov. sp. nov. (Proposed), a Novel Bacterium of the Pseudomonadaceae Family.</title>
        <authorList>
            <person name="Lauer A.C."/>
            <person name="Nicholson A.C."/>
            <person name="Humrighouse B.W."/>
            <person name="Emery B."/>
            <person name="Drobish A."/>
            <person name="Juieng P."/>
            <person name="Loparev V."/>
            <person name="McQuiston J.R."/>
        </authorList>
    </citation>
    <scope>NUCLEOTIDE SEQUENCE [LARGE SCALE GENOMIC DNA]</scope>
    <source>
        <strain evidence="2 3">E5571</strain>
    </source>
</reference>
<organism evidence="2 3">
    <name type="scientific">Thiopseudomonas alkaliphila</name>
    <dbReference type="NCBI Taxonomy" id="1697053"/>
    <lineage>
        <taxon>Bacteria</taxon>
        <taxon>Pseudomonadati</taxon>
        <taxon>Pseudomonadota</taxon>
        <taxon>Gammaproteobacteria</taxon>
        <taxon>Pseudomonadales</taxon>
        <taxon>Pseudomonadaceae</taxon>
        <taxon>Thiopseudomonas</taxon>
    </lineage>
</organism>
<dbReference type="KEGG" id="pbb:AKN87_01750"/>
<feature type="region of interest" description="Disordered" evidence="1">
    <location>
        <begin position="177"/>
        <end position="198"/>
    </location>
</feature>
<dbReference type="AlphaFoldDB" id="A0A0K1XH05"/>
<dbReference type="GO" id="GO:0006270">
    <property type="term" value="P:DNA replication initiation"/>
    <property type="evidence" value="ECO:0007669"/>
    <property type="project" value="InterPro"/>
</dbReference>
<dbReference type="InterPro" id="IPR009731">
    <property type="entry name" value="P-like"/>
</dbReference>
<dbReference type="Pfam" id="PF06992">
    <property type="entry name" value="Phage_lambda_P"/>
    <property type="match status" value="1"/>
</dbReference>
<sequence>MLAPERYATQPAKPISAVADHESGLVVNRLFRELKAIFPAWRNAWPTAEDEAAAKRSWTKAFISVGLTQLEQIHFGVEQCRLSGRPFMPSVGEFIQWSQPTPEMLGLPSVEQAYRQACALAHPAADRSQAHAAVFHAASETGLHLLASQPESVSRPVFDYHYGLVVKMVMRGEPLTETPRALPAKPAEPTDQDREKGAQVLDALLNKIKGKRS</sequence>
<evidence type="ECO:0000313" key="3">
    <source>
        <dbReference type="Proteomes" id="UP000063953"/>
    </source>
</evidence>
<dbReference type="EMBL" id="CP012365">
    <property type="protein sequence ID" value="AKX60665.1"/>
    <property type="molecule type" value="Genomic_DNA"/>
</dbReference>